<organism evidence="1 2">
    <name type="scientific">Rheinheimera baltica</name>
    <dbReference type="NCBI Taxonomy" id="67576"/>
    <lineage>
        <taxon>Bacteria</taxon>
        <taxon>Pseudomonadati</taxon>
        <taxon>Pseudomonadota</taxon>
        <taxon>Gammaproteobacteria</taxon>
        <taxon>Chromatiales</taxon>
        <taxon>Chromatiaceae</taxon>
        <taxon>Rheinheimera</taxon>
    </lineage>
</organism>
<name>A0ABT9HZJ6_9GAMM</name>
<proteinExistence type="predicted"/>
<comment type="caution">
    <text evidence="1">The sequence shown here is derived from an EMBL/GenBank/DDBJ whole genome shotgun (WGS) entry which is preliminary data.</text>
</comment>
<protein>
    <recommendedName>
        <fullName evidence="3">Outer membrane lipoprotein</fullName>
    </recommendedName>
</protein>
<evidence type="ECO:0000313" key="2">
    <source>
        <dbReference type="Proteomes" id="UP001231109"/>
    </source>
</evidence>
<evidence type="ECO:0008006" key="3">
    <source>
        <dbReference type="Google" id="ProtNLM"/>
    </source>
</evidence>
<dbReference type="RefSeq" id="WP_305975932.1">
    <property type="nucleotide sequence ID" value="NZ_JAPJDZ010000026.1"/>
</dbReference>
<reference evidence="1 2" key="1">
    <citation type="submission" date="2022-11" db="EMBL/GenBank/DDBJ databases">
        <title>Viruses from the air-sea interface of a natural surface slick.</title>
        <authorList>
            <person name="Rahlff J."/>
            <person name="Holmfeldt K."/>
        </authorList>
    </citation>
    <scope>NUCLEOTIDE SEQUENCE [LARGE SCALE GENOMIC DNA]</scope>
    <source>
        <strain evidence="1 2">SMS4</strain>
    </source>
</reference>
<dbReference type="EMBL" id="JAPJDZ010000026">
    <property type="protein sequence ID" value="MDP5136549.1"/>
    <property type="molecule type" value="Genomic_DNA"/>
</dbReference>
<dbReference type="Proteomes" id="UP001231109">
    <property type="component" value="Unassembled WGS sequence"/>
</dbReference>
<accession>A0ABT9HZJ6</accession>
<gene>
    <name evidence="1" type="ORF">ORJ04_11395</name>
</gene>
<dbReference type="Gene3D" id="3.30.110.70">
    <property type="entry name" value="Hypothetical protein apc22750. Chain B"/>
    <property type="match status" value="1"/>
</dbReference>
<keyword evidence="2" id="KW-1185">Reference proteome</keyword>
<sequence>MKASLFILCFYLTGCSGIVFNSNMGPYVQNKAENSIRAGVVKEYSEGEIWQLNAAVVGYVDADYCQVDRMDEKPSQGYLMTKLKIDTQRLGGNGVVFQACGLQTTRASCYAYMTCKGTAYMVTN</sequence>
<evidence type="ECO:0000313" key="1">
    <source>
        <dbReference type="EMBL" id="MDP5136549.1"/>
    </source>
</evidence>